<evidence type="ECO:0000313" key="1">
    <source>
        <dbReference type="EMBL" id="BAD79386.1"/>
    </source>
</evidence>
<dbReference type="Proteomes" id="UP000001175">
    <property type="component" value="Chromosome"/>
</dbReference>
<protein>
    <submittedName>
        <fullName evidence="1">Uncharacterized protein</fullName>
    </submittedName>
</protein>
<dbReference type="KEGG" id="syc:syc1196_c"/>
<organism evidence="1 2">
    <name type="scientific">Synechococcus sp. (strain ATCC 27144 / PCC 6301 / SAUG 1402/1)</name>
    <name type="common">Anacystis nidulans</name>
    <dbReference type="NCBI Taxonomy" id="269084"/>
    <lineage>
        <taxon>Bacteria</taxon>
        <taxon>Bacillati</taxon>
        <taxon>Cyanobacteriota</taxon>
        <taxon>Cyanophyceae</taxon>
        <taxon>Synechococcales</taxon>
        <taxon>Synechococcaceae</taxon>
        <taxon>Synechococcus</taxon>
    </lineage>
</organism>
<dbReference type="AlphaFoldDB" id="A0A0H3K5G1"/>
<proteinExistence type="predicted"/>
<evidence type="ECO:0000313" key="2">
    <source>
        <dbReference type="Proteomes" id="UP000001175"/>
    </source>
</evidence>
<dbReference type="eggNOG" id="ENOG5032TUM">
    <property type="taxonomic scope" value="Bacteria"/>
</dbReference>
<sequence>MRAVSLSNLRNGLMSALLAIALLVSGPLSTTQPLLLSRANCTPLAVVGGAGTSVTKTVTPGGAGPFFRDNWDTDFAVPTDATFRRYVATIRSLSASTTYQASLNLKYSNGTADQTFKGSFALPRNGSQELVGQPRRDSQPFQVNVNLGGLKAVGSTYTLTVVGCY</sequence>
<name>A0A0H3K5G1_SYNP6</name>
<accession>A0A0H3K5G1</accession>
<dbReference type="EMBL" id="AP008231">
    <property type="protein sequence ID" value="BAD79386.1"/>
    <property type="molecule type" value="Genomic_DNA"/>
</dbReference>
<reference evidence="1 2" key="1">
    <citation type="journal article" date="2007" name="Photosyn. Res.">
        <title>Complete nucleotide sequence of the freshwater unicellular cyanobacterium Synechococcus elongatus PCC 6301 chromosome: gene content and organization.</title>
        <authorList>
            <person name="Sugita C."/>
            <person name="Ogata K."/>
            <person name="Shikata M."/>
            <person name="Jikuya H."/>
            <person name="Takano J."/>
            <person name="Furumichi M."/>
            <person name="Kanehisa M."/>
            <person name="Omata T."/>
            <person name="Sugiura M."/>
            <person name="Sugita M."/>
        </authorList>
    </citation>
    <scope>NUCLEOTIDE SEQUENCE [LARGE SCALE GENOMIC DNA]</scope>
    <source>
        <strain evidence="2">ATCC 27144 / PCC 6301 / SAUG 1402/1</strain>
    </source>
</reference>
<gene>
    <name evidence="1" type="ordered locus">syc1196_c</name>
</gene>